<feature type="compositionally biased region" description="Low complexity" evidence="1">
    <location>
        <begin position="17"/>
        <end position="34"/>
    </location>
</feature>
<feature type="region of interest" description="Disordered" evidence="1">
    <location>
        <begin position="1"/>
        <end position="102"/>
    </location>
</feature>
<feature type="compositionally biased region" description="Polar residues" evidence="1">
    <location>
        <begin position="35"/>
        <end position="44"/>
    </location>
</feature>
<dbReference type="GeneID" id="80906767"/>
<feature type="region of interest" description="Disordered" evidence="1">
    <location>
        <begin position="161"/>
        <end position="205"/>
    </location>
</feature>
<feature type="compositionally biased region" description="Pro residues" evidence="1">
    <location>
        <begin position="171"/>
        <end position="182"/>
    </location>
</feature>
<protein>
    <submittedName>
        <fullName evidence="2">Uncharacterized protein</fullName>
    </submittedName>
</protein>
<keyword evidence="3" id="KW-1185">Reference proteome</keyword>
<dbReference type="RefSeq" id="XP_056075512.1">
    <property type="nucleotide sequence ID" value="XM_056212039.1"/>
</dbReference>
<accession>A0A9W8XVQ1</accession>
<feature type="compositionally biased region" description="Polar residues" evidence="1">
    <location>
        <begin position="184"/>
        <end position="195"/>
    </location>
</feature>
<reference evidence="2" key="1">
    <citation type="submission" date="2022-10" db="EMBL/GenBank/DDBJ databases">
        <title>Tapping the CABI collections for fungal endophytes: first genome assemblies for Collariella, Neodidymelliopsis, Ascochyta clinopodiicola, Didymella pomorum, Didymosphaeria variabile, Neocosmospora piperis and Neocucurbitaria cava.</title>
        <authorList>
            <person name="Hill R."/>
        </authorList>
    </citation>
    <scope>NUCLEOTIDE SEQUENCE</scope>
    <source>
        <strain evidence="2">IMI 356815</strain>
    </source>
</reference>
<comment type="caution">
    <text evidence="2">The sequence shown here is derived from an EMBL/GenBank/DDBJ whole genome shotgun (WGS) entry which is preliminary data.</text>
</comment>
<sequence>MGDHNGLHAPYWRQINSGRVSPSDPRGSRSSSDSTLVAWSCTSNDRGRITEWTESYEYGRPSEEAAQSDSREDSPKTSSQRGPLIVNTSKGRSRRGSSENYKLGFIYGSPRDLNPEADDFKITEDDWAREKAPDRRFAPAAAASSESPLAKVDAAMEVGPSKQPAISVKPPSQPMLPYPPEVGPSQQPSSSSEVNKPTLAHPITFDPSTPLDKLPYIDYTETTTCCAAIGHYHSRPQSSKPTHKMMTSPNFTLVIRLLGPFDKNGRQPGLIIPQTKRFTIRVMGKGFMPGERKVEIWRNGETYQLAGLIAVMADECGWFLGDTKLRWSGVGYVGRETSRSLALKCGLGVASSSDGDEAAGVVGEP</sequence>
<proteinExistence type="predicted"/>
<dbReference type="OrthoDB" id="3778541at2759"/>
<organism evidence="2 3">
    <name type="scientific">Didymosphaeria variabile</name>
    <dbReference type="NCBI Taxonomy" id="1932322"/>
    <lineage>
        <taxon>Eukaryota</taxon>
        <taxon>Fungi</taxon>
        <taxon>Dikarya</taxon>
        <taxon>Ascomycota</taxon>
        <taxon>Pezizomycotina</taxon>
        <taxon>Dothideomycetes</taxon>
        <taxon>Pleosporomycetidae</taxon>
        <taxon>Pleosporales</taxon>
        <taxon>Massarineae</taxon>
        <taxon>Didymosphaeriaceae</taxon>
        <taxon>Didymosphaeria</taxon>
    </lineage>
</organism>
<evidence type="ECO:0000313" key="2">
    <source>
        <dbReference type="EMBL" id="KAJ4358653.1"/>
    </source>
</evidence>
<evidence type="ECO:0000313" key="3">
    <source>
        <dbReference type="Proteomes" id="UP001140513"/>
    </source>
</evidence>
<name>A0A9W8XVQ1_9PLEO</name>
<feature type="compositionally biased region" description="Polar residues" evidence="1">
    <location>
        <begin position="76"/>
        <end position="90"/>
    </location>
</feature>
<evidence type="ECO:0000256" key="1">
    <source>
        <dbReference type="SAM" id="MobiDB-lite"/>
    </source>
</evidence>
<dbReference type="AlphaFoldDB" id="A0A9W8XVQ1"/>
<dbReference type="Proteomes" id="UP001140513">
    <property type="component" value="Unassembled WGS sequence"/>
</dbReference>
<gene>
    <name evidence="2" type="ORF">N0V89_003237</name>
</gene>
<dbReference type="EMBL" id="JAPEUX010000002">
    <property type="protein sequence ID" value="KAJ4358653.1"/>
    <property type="molecule type" value="Genomic_DNA"/>
</dbReference>